<dbReference type="InterPro" id="IPR032799">
    <property type="entry name" value="TAXi_C"/>
</dbReference>
<evidence type="ECO:0000313" key="9">
    <source>
        <dbReference type="EMBL" id="CAI0449595.1"/>
    </source>
</evidence>
<evidence type="ECO:0000256" key="4">
    <source>
        <dbReference type="ARBA" id="ARBA00022801"/>
    </source>
</evidence>
<comment type="caution">
    <text evidence="9">The sequence shown here is derived from an EMBL/GenBank/DDBJ whole genome shotgun (WGS) entry which is preliminary data.</text>
</comment>
<keyword evidence="7" id="KW-1133">Transmembrane helix</keyword>
<dbReference type="PROSITE" id="PS51767">
    <property type="entry name" value="PEPTIDASE_A1"/>
    <property type="match status" value="1"/>
</dbReference>
<feature type="domain" description="Peptidase A1" evidence="8">
    <location>
        <begin position="208"/>
        <end position="575"/>
    </location>
</feature>
<evidence type="ECO:0000313" key="11">
    <source>
        <dbReference type="Proteomes" id="UP001154282"/>
    </source>
</evidence>
<evidence type="ECO:0000259" key="8">
    <source>
        <dbReference type="PROSITE" id="PS51767"/>
    </source>
</evidence>
<reference evidence="9" key="1">
    <citation type="submission" date="2022-08" db="EMBL/GenBank/DDBJ databases">
        <authorList>
            <person name="Gutierrez-Valencia J."/>
        </authorList>
    </citation>
    <scope>NUCLEOTIDE SEQUENCE</scope>
</reference>
<dbReference type="SUPFAM" id="SSF50630">
    <property type="entry name" value="Acid proteases"/>
    <property type="match status" value="1"/>
</dbReference>
<feature type="active site" evidence="5">
    <location>
        <position position="226"/>
    </location>
</feature>
<comment type="similarity">
    <text evidence="1 6">Belongs to the peptidase A1 family.</text>
</comment>
<gene>
    <name evidence="9" type="ORF">LITE_LOCUS30246</name>
    <name evidence="10" type="ORF">LITE_LOCUS30586</name>
</gene>
<organism evidence="9 11">
    <name type="scientific">Linum tenue</name>
    <dbReference type="NCBI Taxonomy" id="586396"/>
    <lineage>
        <taxon>Eukaryota</taxon>
        <taxon>Viridiplantae</taxon>
        <taxon>Streptophyta</taxon>
        <taxon>Embryophyta</taxon>
        <taxon>Tracheophyta</taxon>
        <taxon>Spermatophyta</taxon>
        <taxon>Magnoliopsida</taxon>
        <taxon>eudicotyledons</taxon>
        <taxon>Gunneridae</taxon>
        <taxon>Pentapetalae</taxon>
        <taxon>rosids</taxon>
        <taxon>fabids</taxon>
        <taxon>Malpighiales</taxon>
        <taxon>Linaceae</taxon>
        <taxon>Linum</taxon>
    </lineage>
</organism>
<dbReference type="Gene3D" id="2.40.70.10">
    <property type="entry name" value="Acid Proteases"/>
    <property type="match status" value="2"/>
</dbReference>
<dbReference type="InterPro" id="IPR032861">
    <property type="entry name" value="TAXi_N"/>
</dbReference>
<evidence type="ECO:0000313" key="10">
    <source>
        <dbReference type="EMBL" id="CAI0450622.1"/>
    </source>
</evidence>
<dbReference type="EMBL" id="CAMGYJ010000007">
    <property type="protein sequence ID" value="CAI0450622.1"/>
    <property type="molecule type" value="Genomic_DNA"/>
</dbReference>
<keyword evidence="3 6" id="KW-0064">Aspartyl protease</keyword>
<protein>
    <recommendedName>
        <fullName evidence="8">Peptidase A1 domain-containing protein</fullName>
    </recommendedName>
</protein>
<dbReference type="PANTHER" id="PTHR13683">
    <property type="entry name" value="ASPARTYL PROTEASES"/>
    <property type="match status" value="1"/>
</dbReference>
<keyword evidence="7" id="KW-0812">Transmembrane</keyword>
<dbReference type="FunFam" id="2.40.70.10:FF:000015">
    <property type="entry name" value="Aspartyl protease family protein"/>
    <property type="match status" value="1"/>
</dbReference>
<feature type="transmembrane region" description="Helical" evidence="7">
    <location>
        <begin position="89"/>
        <end position="109"/>
    </location>
</feature>
<sequence length="594" mass="65820">MTVEGEDVENQRPPRVKGVVIISLPPPENPSAGKTITAFTVTDDDYNNGDEYLQFQQTILQGDNPHQEEQGRMPIQQPPPSLRSSPIRFPFASLFLGISLLGLVIYASLFTDTLQELKRSKDDQEQRKSFLLPLYHKGASAPVLEEGVVNTIERFVYKENSVASIGAMIEPMQVNKLSSSSAVEVGMRSSSSSPLFPVRGNIFPDGFYYTYITIGSPPRPYYVDIDTGSDLSWIQCDAPCTSCAKGANDLYKPQKSNIVPPEDSFCQEVQKNMKAEKCEACKQCDYEVEYADHSSSLGVLANDELHLSIENEESSKSKFTFGCAYDQQGSLLNTLARTDGILGLSRAKVSLPSQLASQEIITNVVGHCLTTDVDGVGYMFLGDEFLPQGGVQWVPMFGVPFTDFYQAQIMKLSYGSRSLSLGGQDNRHRRVVFDSGSSFTYLPKDAYSELVASLKEVAKVGLTQDTSDQTLPLCWRAEFPISNLLMEEMLCRSVADVKQHFKTLTLQFGSKWWIISRMFRIHPEGYLIISKGGNVCLGILDGSEVLDGSTIILGDISMRGQLVVYDNEKNRIGWMHSDCAKPKRSSDNVSLFEG</sequence>
<proteinExistence type="inferred from homology"/>
<dbReference type="InterPro" id="IPR001969">
    <property type="entry name" value="Aspartic_peptidase_AS"/>
</dbReference>
<name>A0AAV0MV51_9ROSI</name>
<dbReference type="Proteomes" id="UP001154282">
    <property type="component" value="Unassembled WGS sequence"/>
</dbReference>
<dbReference type="Pfam" id="PF14541">
    <property type="entry name" value="TAXi_C"/>
    <property type="match status" value="1"/>
</dbReference>
<dbReference type="PRINTS" id="PR00792">
    <property type="entry name" value="PEPSIN"/>
</dbReference>
<dbReference type="PROSITE" id="PS00141">
    <property type="entry name" value="ASP_PROTEASE"/>
    <property type="match status" value="1"/>
</dbReference>
<dbReference type="EMBL" id="CAMGYJ010000007">
    <property type="protein sequence ID" value="CAI0449595.1"/>
    <property type="molecule type" value="Genomic_DNA"/>
</dbReference>
<dbReference type="Pfam" id="PF14543">
    <property type="entry name" value="TAXi_N"/>
    <property type="match status" value="1"/>
</dbReference>
<dbReference type="AlphaFoldDB" id="A0AAV0MV51"/>
<dbReference type="PANTHER" id="PTHR13683:SF316">
    <property type="entry name" value="ASPARTYL PROTEASE APCB1"/>
    <property type="match status" value="1"/>
</dbReference>
<evidence type="ECO:0000256" key="6">
    <source>
        <dbReference type="RuleBase" id="RU000454"/>
    </source>
</evidence>
<dbReference type="InterPro" id="IPR001461">
    <property type="entry name" value="Aspartic_peptidase_A1"/>
</dbReference>
<dbReference type="InterPro" id="IPR021109">
    <property type="entry name" value="Peptidase_aspartic_dom_sf"/>
</dbReference>
<dbReference type="InterPro" id="IPR033121">
    <property type="entry name" value="PEPTIDASE_A1"/>
</dbReference>
<dbReference type="GO" id="GO:0004190">
    <property type="term" value="F:aspartic-type endopeptidase activity"/>
    <property type="evidence" value="ECO:0007669"/>
    <property type="project" value="UniProtKB-KW"/>
</dbReference>
<keyword evidence="7" id="KW-0472">Membrane</keyword>
<evidence type="ECO:0000256" key="7">
    <source>
        <dbReference type="SAM" id="Phobius"/>
    </source>
</evidence>
<keyword evidence="11" id="KW-1185">Reference proteome</keyword>
<evidence type="ECO:0000256" key="2">
    <source>
        <dbReference type="ARBA" id="ARBA00022670"/>
    </source>
</evidence>
<dbReference type="GO" id="GO:0006508">
    <property type="term" value="P:proteolysis"/>
    <property type="evidence" value="ECO:0007669"/>
    <property type="project" value="UniProtKB-KW"/>
</dbReference>
<feature type="active site" evidence="5">
    <location>
        <position position="434"/>
    </location>
</feature>
<evidence type="ECO:0000256" key="3">
    <source>
        <dbReference type="ARBA" id="ARBA00022750"/>
    </source>
</evidence>
<accession>A0AAV0MV51</accession>
<evidence type="ECO:0000256" key="5">
    <source>
        <dbReference type="PIRSR" id="PIRSR601461-1"/>
    </source>
</evidence>
<keyword evidence="4 6" id="KW-0378">Hydrolase</keyword>
<evidence type="ECO:0000256" key="1">
    <source>
        <dbReference type="ARBA" id="ARBA00007447"/>
    </source>
</evidence>
<keyword evidence="2 6" id="KW-0645">Protease</keyword>